<dbReference type="InterPro" id="IPR013785">
    <property type="entry name" value="Aldolase_TIM"/>
</dbReference>
<dbReference type="SFLD" id="SFLDG01067">
    <property type="entry name" value="SPASM/twitch_domain_containing"/>
    <property type="match status" value="1"/>
</dbReference>
<dbReference type="PANTHER" id="PTHR11228:SF7">
    <property type="entry name" value="PQQA PEPTIDE CYCLASE"/>
    <property type="match status" value="1"/>
</dbReference>
<evidence type="ECO:0000313" key="6">
    <source>
        <dbReference type="EMBL" id="SPC34823.1"/>
    </source>
</evidence>
<dbReference type="PANTHER" id="PTHR11228">
    <property type="entry name" value="RADICAL SAM DOMAIN PROTEIN"/>
    <property type="match status" value="1"/>
</dbReference>
<dbReference type="EMBL" id="LT981265">
    <property type="protein sequence ID" value="SPC34823.1"/>
    <property type="molecule type" value="Genomic_DNA"/>
</dbReference>
<dbReference type="GO" id="GO:0046872">
    <property type="term" value="F:metal ion binding"/>
    <property type="evidence" value="ECO:0007669"/>
    <property type="project" value="UniProtKB-KW"/>
</dbReference>
<evidence type="ECO:0000313" key="7">
    <source>
        <dbReference type="Proteomes" id="UP000236248"/>
    </source>
</evidence>
<evidence type="ECO:0000256" key="1">
    <source>
        <dbReference type="ARBA" id="ARBA00022691"/>
    </source>
</evidence>
<dbReference type="InterPro" id="IPR007197">
    <property type="entry name" value="rSAM"/>
</dbReference>
<dbReference type="PROSITE" id="PS51918">
    <property type="entry name" value="RADICAL_SAM"/>
    <property type="match status" value="1"/>
</dbReference>
<reference evidence="7" key="1">
    <citation type="submission" date="2018-01" db="EMBL/GenBank/DDBJ databases">
        <authorList>
            <person name="Kerou L M."/>
        </authorList>
    </citation>
    <scope>NUCLEOTIDE SEQUENCE [LARGE SCALE GENOMIC DNA]</scope>
    <source>
        <strain evidence="7">SCU2</strain>
    </source>
</reference>
<dbReference type="Gene3D" id="3.20.20.70">
    <property type="entry name" value="Aldolase class I"/>
    <property type="match status" value="1"/>
</dbReference>
<dbReference type="SUPFAM" id="SSF102114">
    <property type="entry name" value="Radical SAM enzymes"/>
    <property type="match status" value="1"/>
</dbReference>
<dbReference type="SFLD" id="SFLDS00029">
    <property type="entry name" value="Radical_SAM"/>
    <property type="match status" value="1"/>
</dbReference>
<proteinExistence type="predicted"/>
<name>A0A2K5AT47_9ARCH</name>
<keyword evidence="7" id="KW-1185">Reference proteome</keyword>
<dbReference type="RefSeq" id="WP_158648653.1">
    <property type="nucleotide sequence ID" value="NZ_LT981265.1"/>
</dbReference>
<keyword evidence="1" id="KW-0949">S-adenosyl-L-methionine</keyword>
<keyword evidence="3" id="KW-0408">Iron</keyword>
<keyword evidence="2" id="KW-0479">Metal-binding</keyword>
<dbReference type="Proteomes" id="UP000236248">
    <property type="component" value="Chromosome NCAV"/>
</dbReference>
<dbReference type="InterPro" id="IPR050377">
    <property type="entry name" value="Radical_SAM_PqqE_MftC-like"/>
</dbReference>
<gene>
    <name evidence="6" type="ORF">NCAV_1660</name>
</gene>
<dbReference type="GO" id="GO:0003824">
    <property type="term" value="F:catalytic activity"/>
    <property type="evidence" value="ECO:0007669"/>
    <property type="project" value="InterPro"/>
</dbReference>
<evidence type="ECO:0000256" key="2">
    <source>
        <dbReference type="ARBA" id="ARBA00022723"/>
    </source>
</evidence>
<feature type="domain" description="Radical SAM core" evidence="5">
    <location>
        <begin position="21"/>
        <end position="248"/>
    </location>
</feature>
<dbReference type="Pfam" id="PF04055">
    <property type="entry name" value="Radical_SAM"/>
    <property type="match status" value="1"/>
</dbReference>
<dbReference type="KEGG" id="ncv:NCAV_1660"/>
<evidence type="ECO:0000259" key="5">
    <source>
        <dbReference type="PROSITE" id="PS51918"/>
    </source>
</evidence>
<accession>A0A2K5AT47</accession>
<organism evidence="6 7">
    <name type="scientific">Candidatus Nitrosocaldus cavascurensis</name>
    <dbReference type="NCBI Taxonomy" id="2058097"/>
    <lineage>
        <taxon>Archaea</taxon>
        <taxon>Nitrososphaerota</taxon>
        <taxon>Nitrososphaeria</taxon>
        <taxon>Candidatus Nitrosocaldales</taxon>
        <taxon>Candidatus Nitrosocaldaceae</taxon>
        <taxon>Candidatus Nitrosocaldus</taxon>
    </lineage>
</organism>
<evidence type="ECO:0000256" key="3">
    <source>
        <dbReference type="ARBA" id="ARBA00023004"/>
    </source>
</evidence>
<evidence type="ECO:0000256" key="4">
    <source>
        <dbReference type="ARBA" id="ARBA00023014"/>
    </source>
</evidence>
<dbReference type="InterPro" id="IPR058240">
    <property type="entry name" value="rSAM_sf"/>
</dbReference>
<sequence length="348" mass="40708">MNAIRTIKVLGRWSLNRLQGKRMPLIAVFSMTHYCNYYCAMCPFGDPDKDAQMRLAMHRDLSTEQWMHIMSKVAPYVIWSIVEGGEPTSRKDILELLEHLKGLGLPVTMITNGSLLHTLDLDRLKHCVDYICLSIDSLRQESYCKIRGVKPEIFKRVMSNLMLLKDHNIKHYINSVITKWNAEEFITQEYFDIAKNLGIKTVSMTFVEDRADVNYSLLPDRSTMVKVCNSILDYMERYDEPFILIPPLYWEQIIEYGRVLFDECGVWKSIFVNADGTVMVPCWKYKDNAYNLLEHDVEYVWSREEWAEVKHCRECDVLACIWYSSQSPTVLANGYMRGIRMLIRKHLG</sequence>
<dbReference type="CDD" id="cd01335">
    <property type="entry name" value="Radical_SAM"/>
    <property type="match status" value="1"/>
</dbReference>
<protein>
    <recommendedName>
        <fullName evidence="5">Radical SAM core domain-containing protein</fullName>
    </recommendedName>
</protein>
<dbReference type="AlphaFoldDB" id="A0A2K5AT47"/>
<keyword evidence="4" id="KW-0411">Iron-sulfur</keyword>
<dbReference type="GeneID" id="41595651"/>
<dbReference type="GO" id="GO:0051536">
    <property type="term" value="F:iron-sulfur cluster binding"/>
    <property type="evidence" value="ECO:0007669"/>
    <property type="project" value="UniProtKB-KW"/>
</dbReference>